<dbReference type="Proteomes" id="UP000214542">
    <property type="component" value="Segment"/>
</dbReference>
<keyword evidence="2" id="KW-1185">Reference proteome</keyword>
<evidence type="ECO:0000313" key="1">
    <source>
        <dbReference type="EMBL" id="ABL76026.1"/>
    </source>
</evidence>
<reference evidence="1 2" key="1">
    <citation type="journal article" date="2008" name="J. Gen. Virol.">
        <title>Genomic and host range studies of Maruca vitrata nucleopolyhedrovirus.</title>
        <authorList>
            <person name="Chen Y.R."/>
            <person name="Wu C.Y."/>
            <person name="Lee S.T."/>
            <person name="Wu Y.J."/>
            <person name="Lo C.F."/>
            <person name="Tsai M.F."/>
            <person name="Wang C.H."/>
        </authorList>
    </citation>
    <scope>NUCLEOTIDE SEQUENCE [LARGE SCALE GENOMIC DNA]</scope>
</reference>
<name>A1YRD6_9ABAC</name>
<evidence type="ECO:0000313" key="2">
    <source>
        <dbReference type="Proteomes" id="UP000214542"/>
    </source>
</evidence>
<proteinExistence type="predicted"/>
<accession>A1YRD6</accession>
<dbReference type="RefSeq" id="YP_950804.1">
    <property type="nucleotide sequence ID" value="NC_008725.1"/>
</dbReference>
<dbReference type="OrthoDB" id="25688at10239"/>
<dbReference type="EMBL" id="EF125867">
    <property type="protein sequence ID" value="ABL76026.1"/>
    <property type="molecule type" value="Genomic_DNA"/>
</dbReference>
<protein>
    <submittedName>
        <fullName evidence="1">Mv-ORF74 peptide</fullName>
    </submittedName>
</protein>
<sequence>MENHPIMGKLGKHQRDILMATIIHRDEDDMFLKKIQESNPVELAEWRRLEKMGIHGMVAGGFAAYTMGLTTCYSDVDFYTRFCEVSLKTLIESGDYEHNYVCICGRSYVINHKYSKIQIIFMQKGESKANDDLSFYYEILKSFDMVLCSKGFILEEAGNHTERLKYINVNYDSERPSFKRAIKYQNRFKHFGVPSTLQELCQSKILKLDPNYKKLYFIIPHYCG</sequence>
<organism evidence="1 2">
    <name type="scientific">Maruca vitrata nucleopolyhedrovirus</name>
    <dbReference type="NCBI Taxonomy" id="1307954"/>
    <lineage>
        <taxon>Viruses</taxon>
        <taxon>Viruses incertae sedis</taxon>
        <taxon>Naldaviricetes</taxon>
        <taxon>Lefavirales</taxon>
        <taxon>Baculoviridae</taxon>
        <taxon>Alphabaculovirus</taxon>
        <taxon>Alphabaculovirus mavitratae</taxon>
    </lineage>
</organism>
<dbReference type="GeneID" id="4642957"/>
<dbReference type="KEGG" id="vg:4642957"/>